<dbReference type="PROSITE" id="PS00109">
    <property type="entry name" value="PROTEIN_KINASE_TYR"/>
    <property type="match status" value="1"/>
</dbReference>
<evidence type="ECO:0000313" key="3">
    <source>
        <dbReference type="Proteomes" id="UP000292702"/>
    </source>
</evidence>
<dbReference type="OrthoDB" id="2727827at2759"/>
<comment type="caution">
    <text evidence="2">The sequence shown here is derived from an EMBL/GenBank/DDBJ whole genome shotgun (WGS) entry which is preliminary data.</text>
</comment>
<reference evidence="2 3" key="1">
    <citation type="submission" date="2018-11" db="EMBL/GenBank/DDBJ databases">
        <title>Genome assembly of Steccherinum ochraceum LE-BIN_3174, the white-rot fungus of the Steccherinaceae family (The Residual Polyporoid clade, Polyporales, Basidiomycota).</title>
        <authorList>
            <person name="Fedorova T.V."/>
            <person name="Glazunova O.A."/>
            <person name="Landesman E.O."/>
            <person name="Moiseenko K.V."/>
            <person name="Psurtseva N.V."/>
            <person name="Savinova O.S."/>
            <person name="Shakhova N.V."/>
            <person name="Tyazhelova T.V."/>
            <person name="Vasina D.V."/>
        </authorList>
    </citation>
    <scope>NUCLEOTIDE SEQUENCE [LARGE SCALE GENOMIC DNA]</scope>
    <source>
        <strain evidence="2 3">LE-BIN_3174</strain>
    </source>
</reference>
<name>A0A4R0RCL2_9APHY</name>
<dbReference type="GO" id="GO:0004672">
    <property type="term" value="F:protein kinase activity"/>
    <property type="evidence" value="ECO:0007669"/>
    <property type="project" value="InterPro"/>
</dbReference>
<feature type="domain" description="Fungal-type protein kinase" evidence="1">
    <location>
        <begin position="10"/>
        <end position="384"/>
    </location>
</feature>
<dbReference type="SUPFAM" id="SSF56112">
    <property type="entry name" value="Protein kinase-like (PK-like)"/>
    <property type="match status" value="1"/>
</dbReference>
<dbReference type="InterPro" id="IPR011009">
    <property type="entry name" value="Kinase-like_dom_sf"/>
</dbReference>
<dbReference type="PANTHER" id="PTHR38248:SF2">
    <property type="entry name" value="FUNK1 11"/>
    <property type="match status" value="1"/>
</dbReference>
<dbReference type="PANTHER" id="PTHR38248">
    <property type="entry name" value="FUNK1 6"/>
    <property type="match status" value="1"/>
</dbReference>
<protein>
    <recommendedName>
        <fullName evidence="1">Fungal-type protein kinase domain-containing protein</fullName>
    </recommendedName>
</protein>
<sequence>MVKASSQAGPRSADVDDTLTQMTEYAHNILRTRPLQHFAIGTVIFGSKLCMGYFDRSGVVLSEEYDYVERPSILIQMIARLCWELTPAELGQDTSVSIAPGNHFYDLAYSSLDVTVSGDLETGNSPPQVFRCSGPPISVSSSIWGRGSSTFRATDLSPNRPCVVKSAGRRPDREVETKFYKMLDDPPPSVAQCFRLEDNVLLTRPNGKGTRMSVTFANTRKLKRVPAPLFPNNNRALYRVCITPVGRPLWRYETIEELVMGLRAIVQGKYQQTKRILHRDLTPGNLYLFRRLLQDGTLQLPPEGGEGFIADFDIATHLSKNPEYSQVEKTIEYLDTEVKNEAGPALLGTVPFMASEVLGEVSKGRRVARIVRHDLESLCWTVVYSLFVKARSHKSAFQGVSETTRKAVDDEFSALFSGTSLKHILDRRQSFLQTRAADSSVLALSQLFWEAHQPKPRLLLEMMWEILGSELDRYQAGRIDPAKSPFPPGSVTERHRRRSLPHAPFIQLTHESLLERLDDILTDFGGMS</sequence>
<accession>A0A4R0RCL2</accession>
<dbReference type="STRING" id="92696.A0A4R0RCL2"/>
<dbReference type="AlphaFoldDB" id="A0A4R0RCL2"/>
<dbReference type="Pfam" id="PF17667">
    <property type="entry name" value="Pkinase_fungal"/>
    <property type="match status" value="1"/>
</dbReference>
<dbReference type="InterPro" id="IPR008266">
    <property type="entry name" value="Tyr_kinase_AS"/>
</dbReference>
<proteinExistence type="predicted"/>
<organism evidence="2 3">
    <name type="scientific">Steccherinum ochraceum</name>
    <dbReference type="NCBI Taxonomy" id="92696"/>
    <lineage>
        <taxon>Eukaryota</taxon>
        <taxon>Fungi</taxon>
        <taxon>Dikarya</taxon>
        <taxon>Basidiomycota</taxon>
        <taxon>Agaricomycotina</taxon>
        <taxon>Agaricomycetes</taxon>
        <taxon>Polyporales</taxon>
        <taxon>Steccherinaceae</taxon>
        <taxon>Steccherinum</taxon>
    </lineage>
</organism>
<dbReference type="Gene3D" id="1.10.510.10">
    <property type="entry name" value="Transferase(Phosphotransferase) domain 1"/>
    <property type="match status" value="1"/>
</dbReference>
<evidence type="ECO:0000313" key="2">
    <source>
        <dbReference type="EMBL" id="TCD65800.1"/>
    </source>
</evidence>
<keyword evidence="3" id="KW-1185">Reference proteome</keyword>
<dbReference type="EMBL" id="RWJN01000163">
    <property type="protein sequence ID" value="TCD65800.1"/>
    <property type="molecule type" value="Genomic_DNA"/>
</dbReference>
<evidence type="ECO:0000259" key="1">
    <source>
        <dbReference type="Pfam" id="PF17667"/>
    </source>
</evidence>
<dbReference type="Proteomes" id="UP000292702">
    <property type="component" value="Unassembled WGS sequence"/>
</dbReference>
<dbReference type="InterPro" id="IPR040976">
    <property type="entry name" value="Pkinase_fungal"/>
</dbReference>
<gene>
    <name evidence="2" type="ORF">EIP91_002193</name>
</gene>